<dbReference type="InterPro" id="IPR011024">
    <property type="entry name" value="G_crystallin-like"/>
</dbReference>
<proteinExistence type="predicted"/>
<keyword evidence="3" id="KW-1185">Reference proteome</keyword>
<keyword evidence="1" id="KW-0732">Signal</keyword>
<dbReference type="Proteomes" id="UP000001798">
    <property type="component" value="Chromosome 13"/>
</dbReference>
<feature type="signal peptide" evidence="1">
    <location>
        <begin position="1"/>
        <end position="20"/>
    </location>
</feature>
<evidence type="ECO:0000313" key="2">
    <source>
        <dbReference type="EMBL" id="ATZ56156.1"/>
    </source>
</evidence>
<dbReference type="OrthoDB" id="5426755at2759"/>
<name>A0A384JZY7_BOTFB</name>
<gene>
    <name evidence="2" type="ORF">BCIN_13g00040</name>
</gene>
<reference evidence="2 3" key="1">
    <citation type="journal article" date="2011" name="PLoS Genet.">
        <title>Genomic analysis of the necrotrophic fungal pathogens Sclerotinia sclerotiorum and Botrytis cinerea.</title>
        <authorList>
            <person name="Amselem J."/>
            <person name="Cuomo C.A."/>
            <person name="van Kan J.A."/>
            <person name="Viaud M."/>
            <person name="Benito E.P."/>
            <person name="Couloux A."/>
            <person name="Coutinho P.M."/>
            <person name="de Vries R.P."/>
            <person name="Dyer P.S."/>
            <person name="Fillinger S."/>
            <person name="Fournier E."/>
            <person name="Gout L."/>
            <person name="Hahn M."/>
            <person name="Kohn L."/>
            <person name="Lapalu N."/>
            <person name="Plummer K.M."/>
            <person name="Pradier J.M."/>
            <person name="Quevillon E."/>
            <person name="Sharon A."/>
            <person name="Simon A."/>
            <person name="ten Have A."/>
            <person name="Tudzynski B."/>
            <person name="Tudzynski P."/>
            <person name="Wincker P."/>
            <person name="Andrew M."/>
            <person name="Anthouard V."/>
            <person name="Beever R.E."/>
            <person name="Beffa R."/>
            <person name="Benoit I."/>
            <person name="Bouzid O."/>
            <person name="Brault B."/>
            <person name="Chen Z."/>
            <person name="Choquer M."/>
            <person name="Collemare J."/>
            <person name="Cotton P."/>
            <person name="Danchin E.G."/>
            <person name="Da Silva C."/>
            <person name="Gautier A."/>
            <person name="Giraud C."/>
            <person name="Giraud T."/>
            <person name="Gonzalez C."/>
            <person name="Grossetete S."/>
            <person name="Guldener U."/>
            <person name="Henrissat B."/>
            <person name="Howlett B.J."/>
            <person name="Kodira C."/>
            <person name="Kretschmer M."/>
            <person name="Lappartient A."/>
            <person name="Leroch M."/>
            <person name="Levis C."/>
            <person name="Mauceli E."/>
            <person name="Neuveglise C."/>
            <person name="Oeser B."/>
            <person name="Pearson M."/>
            <person name="Poulain J."/>
            <person name="Poussereau N."/>
            <person name="Quesneville H."/>
            <person name="Rascle C."/>
            <person name="Schumacher J."/>
            <person name="Segurens B."/>
            <person name="Sexton A."/>
            <person name="Silva E."/>
            <person name="Sirven C."/>
            <person name="Soanes D.M."/>
            <person name="Talbot N.J."/>
            <person name="Templeton M."/>
            <person name="Yandava C."/>
            <person name="Yarden O."/>
            <person name="Zeng Q."/>
            <person name="Rollins J.A."/>
            <person name="Lebrun M.H."/>
            <person name="Dickman M."/>
        </authorList>
    </citation>
    <scope>NUCLEOTIDE SEQUENCE [LARGE SCALE GENOMIC DNA]</scope>
    <source>
        <strain evidence="2 3">B05.10</strain>
    </source>
</reference>
<dbReference type="Gene3D" id="2.60.20.10">
    <property type="entry name" value="Crystallins"/>
    <property type="match status" value="1"/>
</dbReference>
<dbReference type="AlphaFoldDB" id="A0A384JZY7"/>
<sequence>MRFSALGTAFSFILFSPSIGIVVRYCNGLDMAGICFEVDLAAGACRNVDLSVNDQTHSATISGGNCVFWENANCGGDHTNQIDGRTEDFNNICGGGWQKRISSFKCCDGNVANTWCAGSRPSCT</sequence>
<dbReference type="GeneID" id="5426153"/>
<evidence type="ECO:0000313" key="3">
    <source>
        <dbReference type="Proteomes" id="UP000001798"/>
    </source>
</evidence>
<dbReference type="SUPFAM" id="SSF49695">
    <property type="entry name" value="gamma-Crystallin-like"/>
    <property type="match status" value="1"/>
</dbReference>
<dbReference type="VEuPathDB" id="FungiDB:Bcin13g00040"/>
<reference evidence="2 3" key="2">
    <citation type="journal article" date="2012" name="Eukaryot. Cell">
        <title>Genome update of Botrytis cinerea strains B05.10 and T4.</title>
        <authorList>
            <person name="Staats M."/>
            <person name="van Kan J.A."/>
        </authorList>
    </citation>
    <scope>NUCLEOTIDE SEQUENCE [LARGE SCALE GENOMIC DNA]</scope>
    <source>
        <strain evidence="2 3">B05.10</strain>
    </source>
</reference>
<organism evidence="2 3">
    <name type="scientific">Botryotinia fuckeliana (strain B05.10)</name>
    <name type="common">Noble rot fungus</name>
    <name type="synonym">Botrytis cinerea</name>
    <dbReference type="NCBI Taxonomy" id="332648"/>
    <lineage>
        <taxon>Eukaryota</taxon>
        <taxon>Fungi</taxon>
        <taxon>Dikarya</taxon>
        <taxon>Ascomycota</taxon>
        <taxon>Pezizomycotina</taxon>
        <taxon>Leotiomycetes</taxon>
        <taxon>Helotiales</taxon>
        <taxon>Sclerotiniaceae</taxon>
        <taxon>Botrytis</taxon>
    </lineage>
</organism>
<protein>
    <submittedName>
        <fullName evidence="2">Uncharacterized protein</fullName>
    </submittedName>
</protein>
<feature type="chain" id="PRO_5016566103" evidence="1">
    <location>
        <begin position="21"/>
        <end position="124"/>
    </location>
</feature>
<dbReference type="RefSeq" id="XP_001545698.2">
    <property type="nucleotide sequence ID" value="XM_001545648.2"/>
</dbReference>
<accession>A0A384JZY7</accession>
<dbReference type="KEGG" id="bfu:BCIN_13g00040"/>
<reference evidence="2 3" key="3">
    <citation type="journal article" date="2017" name="Mol. Plant Pathol.">
        <title>A gapless genome sequence of the fungus Botrytis cinerea.</title>
        <authorList>
            <person name="Van Kan J.A."/>
            <person name="Stassen J.H."/>
            <person name="Mosbach A."/>
            <person name="Van Der Lee T.A."/>
            <person name="Faino L."/>
            <person name="Farmer A.D."/>
            <person name="Papasotiriou D.G."/>
            <person name="Zhou S."/>
            <person name="Seidl M.F."/>
            <person name="Cottam E."/>
            <person name="Edel D."/>
            <person name="Hahn M."/>
            <person name="Schwartz D.C."/>
            <person name="Dietrich R.A."/>
            <person name="Widdison S."/>
            <person name="Scalliet G."/>
        </authorList>
    </citation>
    <scope>NUCLEOTIDE SEQUENCE [LARGE SCALE GENOMIC DNA]</scope>
    <source>
        <strain evidence="2 3">B05.10</strain>
    </source>
</reference>
<dbReference type="EMBL" id="CP009817">
    <property type="protein sequence ID" value="ATZ56156.1"/>
    <property type="molecule type" value="Genomic_DNA"/>
</dbReference>
<evidence type="ECO:0000256" key="1">
    <source>
        <dbReference type="SAM" id="SignalP"/>
    </source>
</evidence>